<comment type="subcellular location">
    <subcellularLocation>
        <location evidence="1">Cell membrane</location>
        <topology evidence="1">Multi-pass membrane protein</topology>
    </subcellularLocation>
</comment>
<dbReference type="PANTHER" id="PTHR37937">
    <property type="entry name" value="CONJUGATIVE TRANSFER: DNA TRANSPORT"/>
    <property type="match status" value="1"/>
</dbReference>
<gene>
    <name evidence="9" type="ORF">BD293_3740</name>
</gene>
<proteinExistence type="predicted"/>
<evidence type="ECO:0000256" key="1">
    <source>
        <dbReference type="ARBA" id="ARBA00004651"/>
    </source>
</evidence>
<feature type="compositionally biased region" description="Polar residues" evidence="6">
    <location>
        <begin position="743"/>
        <end position="754"/>
    </location>
</feature>
<sequence length="783" mass="88023">MANSAKNRSTQFVRGGQTTQHWVRMATQVLRSSLFVTLAVFIVIYAALVYRNYEIKHVRETAATWVADFNIKLGRGDKIVSYLDHKNHRQVRTSSEIAEDPRLSALSQRYNDNAVRFAVIAGVLALLGFAVSLFVFIFVGNSLAQKEHVRGTRLIDRDDLVKWSKHKWKTYFKNFGRDAKTGPQYTIGGIPFPPNAVEAQTGIFGTVGVGKTNAMKELLKTIRANNGRAIIYDRMGSLVRDFYDPETDIIINPFDERSKIWSPFFEAKDPAAIAQLAEVLIPQRPGSNDPFWSQTARLVFEYAARSLIKRKTQTNAQLRRAIMTMSAQELSNLIAGTPGGHFFGEHVEKTSASIRANMIAELRFLEFLRDDGDPVSIKDWVISDKPGFVFLSGDAEHSAATRNIISACLEVAANALMTCEEQRDPSLWFFIDEVPTLNKLPFLTAKLAEIRQFGGAFVLGYQVFSQLEDIYGEKGAQTIAGNLNNRIVFNTPDARTAKLFSESLGFEDVIEHRENLSFGAHETRDGVNVVSQRVERPIVTASEIQSLPQFEAYIRFAYDSPTAQITFGPIDVEPCAEKFIKYTGTGFDLDSMDANAPVPEGEMQSIAQQNAPELLDTIKQENKRKFATWTPREQLTAFEEWWAEGRKLQFDPQQMKFVPQIDAEKDDYMLWEHYYRQRLHGNDMPSYVVLTYYAEDMMSNTPRPKNKPRVHIPKLREIRELAKRDIPACDDNAGAPPAFPSSDAEQTAAKQPKSQLKGAGDRADAAPELGGMRDMIQAAAPSK</sequence>
<dbReference type="InterPro" id="IPR027417">
    <property type="entry name" value="P-loop_NTPase"/>
</dbReference>
<evidence type="ECO:0000256" key="3">
    <source>
        <dbReference type="ARBA" id="ARBA00022692"/>
    </source>
</evidence>
<dbReference type="CDD" id="cd01127">
    <property type="entry name" value="TrwB_TraG_TraD_VirD4"/>
    <property type="match status" value="1"/>
</dbReference>
<evidence type="ECO:0000256" key="7">
    <source>
        <dbReference type="SAM" id="Phobius"/>
    </source>
</evidence>
<dbReference type="Proteomes" id="UP000320582">
    <property type="component" value="Unassembled WGS sequence"/>
</dbReference>
<name>A0A543K5L2_9RHOB</name>
<dbReference type="SUPFAM" id="SSF52540">
    <property type="entry name" value="P-loop containing nucleoside triphosphate hydrolases"/>
    <property type="match status" value="1"/>
</dbReference>
<evidence type="ECO:0000313" key="9">
    <source>
        <dbReference type="EMBL" id="TQM90363.1"/>
    </source>
</evidence>
<dbReference type="OrthoDB" id="102453at2"/>
<reference evidence="9 10" key="1">
    <citation type="submission" date="2019-06" db="EMBL/GenBank/DDBJ databases">
        <title>Genomic Encyclopedia of Archaeal and Bacterial Type Strains, Phase II (KMG-II): from individual species to whole genera.</title>
        <authorList>
            <person name="Goeker M."/>
        </authorList>
    </citation>
    <scope>NUCLEOTIDE SEQUENCE [LARGE SCALE GENOMIC DNA]</scope>
    <source>
        <strain evidence="9 10">DSM 18423</strain>
    </source>
</reference>
<dbReference type="GO" id="GO:0005886">
    <property type="term" value="C:plasma membrane"/>
    <property type="evidence" value="ECO:0007669"/>
    <property type="project" value="UniProtKB-SubCell"/>
</dbReference>
<evidence type="ECO:0000256" key="2">
    <source>
        <dbReference type="ARBA" id="ARBA00022475"/>
    </source>
</evidence>
<feature type="transmembrane region" description="Helical" evidence="7">
    <location>
        <begin position="117"/>
        <end position="139"/>
    </location>
</feature>
<evidence type="ECO:0000256" key="4">
    <source>
        <dbReference type="ARBA" id="ARBA00022989"/>
    </source>
</evidence>
<dbReference type="PANTHER" id="PTHR37937:SF1">
    <property type="entry name" value="CONJUGATIVE TRANSFER: DNA TRANSPORT"/>
    <property type="match status" value="1"/>
</dbReference>
<evidence type="ECO:0000256" key="5">
    <source>
        <dbReference type="ARBA" id="ARBA00023136"/>
    </source>
</evidence>
<dbReference type="AlphaFoldDB" id="A0A543K5L2"/>
<feature type="domain" description="Type IV secretion system coupling protein TraD DNA-binding" evidence="8">
    <location>
        <begin position="185"/>
        <end position="567"/>
    </location>
</feature>
<organism evidence="9 10">
    <name type="scientific">Roseinatronobacter monicus</name>
    <dbReference type="NCBI Taxonomy" id="393481"/>
    <lineage>
        <taxon>Bacteria</taxon>
        <taxon>Pseudomonadati</taxon>
        <taxon>Pseudomonadota</taxon>
        <taxon>Alphaproteobacteria</taxon>
        <taxon>Rhodobacterales</taxon>
        <taxon>Paracoccaceae</taxon>
        <taxon>Roseinatronobacter</taxon>
    </lineage>
</organism>
<evidence type="ECO:0000259" key="8">
    <source>
        <dbReference type="Pfam" id="PF10412"/>
    </source>
</evidence>
<dbReference type="InterPro" id="IPR051539">
    <property type="entry name" value="T4SS-coupling_protein"/>
</dbReference>
<feature type="transmembrane region" description="Helical" evidence="7">
    <location>
        <begin position="29"/>
        <end position="50"/>
    </location>
</feature>
<keyword evidence="2" id="KW-1003">Cell membrane</keyword>
<evidence type="ECO:0000313" key="10">
    <source>
        <dbReference type="Proteomes" id="UP000320582"/>
    </source>
</evidence>
<feature type="region of interest" description="Disordered" evidence="6">
    <location>
        <begin position="727"/>
        <end position="783"/>
    </location>
</feature>
<comment type="caution">
    <text evidence="9">The sequence shown here is derived from an EMBL/GenBank/DDBJ whole genome shotgun (WGS) entry which is preliminary data.</text>
</comment>
<keyword evidence="5 7" id="KW-0472">Membrane</keyword>
<accession>A0A543K5L2</accession>
<keyword evidence="3 7" id="KW-0812">Transmembrane</keyword>
<protein>
    <submittedName>
        <fullName evidence="9">Type IV conjugative transfer system coupling protein TraD</fullName>
    </submittedName>
</protein>
<keyword evidence="4 7" id="KW-1133">Transmembrane helix</keyword>
<dbReference type="InterPro" id="IPR019476">
    <property type="entry name" value="T4SS_TraD_DNA-bd"/>
</dbReference>
<dbReference type="Gene3D" id="3.40.50.300">
    <property type="entry name" value="P-loop containing nucleotide triphosphate hydrolases"/>
    <property type="match status" value="2"/>
</dbReference>
<evidence type="ECO:0000256" key="6">
    <source>
        <dbReference type="SAM" id="MobiDB-lite"/>
    </source>
</evidence>
<dbReference type="Pfam" id="PF10412">
    <property type="entry name" value="TrwB_AAD_bind"/>
    <property type="match status" value="1"/>
</dbReference>
<keyword evidence="10" id="KW-1185">Reference proteome</keyword>
<dbReference type="EMBL" id="VFPT01000002">
    <property type="protein sequence ID" value="TQM90363.1"/>
    <property type="molecule type" value="Genomic_DNA"/>
</dbReference>